<dbReference type="RefSeq" id="WP_388108771.1">
    <property type="nucleotide sequence ID" value="NZ_JBIAHM010000008.1"/>
</dbReference>
<reference evidence="1 2" key="1">
    <citation type="submission" date="2024-10" db="EMBL/GenBank/DDBJ databases">
        <title>The Natural Products Discovery Center: Release of the First 8490 Sequenced Strains for Exploring Actinobacteria Biosynthetic Diversity.</title>
        <authorList>
            <person name="Kalkreuter E."/>
            <person name="Kautsar S.A."/>
            <person name="Yang D."/>
            <person name="Bader C.D."/>
            <person name="Teijaro C.N."/>
            <person name="Fluegel L."/>
            <person name="Davis C.M."/>
            <person name="Simpson J.R."/>
            <person name="Lauterbach L."/>
            <person name="Steele A.D."/>
            <person name="Gui C."/>
            <person name="Meng S."/>
            <person name="Li G."/>
            <person name="Viehrig K."/>
            <person name="Ye F."/>
            <person name="Su P."/>
            <person name="Kiefer A.F."/>
            <person name="Nichols A."/>
            <person name="Cepeda A.J."/>
            <person name="Yan W."/>
            <person name="Fan B."/>
            <person name="Jiang Y."/>
            <person name="Adhikari A."/>
            <person name="Zheng C.-J."/>
            <person name="Schuster L."/>
            <person name="Cowan T.M."/>
            <person name="Smanski M.J."/>
            <person name="Chevrette M.G."/>
            <person name="De Carvalho L.P.S."/>
            <person name="Shen B."/>
        </authorList>
    </citation>
    <scope>NUCLEOTIDE SEQUENCE [LARGE SCALE GENOMIC DNA]</scope>
    <source>
        <strain evidence="1 2">NPDC006488</strain>
    </source>
</reference>
<sequence>MSESLPPGDAVHDADELEARWADAWRPERVAETWDGVGAPCVATGWALDLFRGKQPRLHGDLEIAVLAAGFPDSAQLPRVRVYGGVTFYCSAIIGIGPREVHRS</sequence>
<proteinExistence type="predicted"/>
<evidence type="ECO:0000313" key="1">
    <source>
        <dbReference type="EMBL" id="MFE9601502.1"/>
    </source>
</evidence>
<accession>A0ABW6M5Y9</accession>
<dbReference type="Gene3D" id="3.30.460.40">
    <property type="match status" value="1"/>
</dbReference>
<dbReference type="EMBL" id="JBIAHM010000008">
    <property type="protein sequence ID" value="MFE9601502.1"/>
    <property type="molecule type" value="Genomic_DNA"/>
</dbReference>
<keyword evidence="2" id="KW-1185">Reference proteome</keyword>
<name>A0ABW6M5Y9_9ACTN</name>
<protein>
    <submittedName>
        <fullName evidence="1">Uncharacterized protein</fullName>
    </submittedName>
</protein>
<evidence type="ECO:0000313" key="2">
    <source>
        <dbReference type="Proteomes" id="UP001601303"/>
    </source>
</evidence>
<comment type="caution">
    <text evidence="1">The sequence shown here is derived from an EMBL/GenBank/DDBJ whole genome shotgun (WGS) entry which is preliminary data.</text>
</comment>
<organism evidence="1 2">
    <name type="scientific">Streptomyces hokutonensis</name>
    <dbReference type="NCBI Taxonomy" id="1306990"/>
    <lineage>
        <taxon>Bacteria</taxon>
        <taxon>Bacillati</taxon>
        <taxon>Actinomycetota</taxon>
        <taxon>Actinomycetes</taxon>
        <taxon>Kitasatosporales</taxon>
        <taxon>Streptomycetaceae</taxon>
        <taxon>Streptomyces</taxon>
    </lineage>
</organism>
<dbReference type="Proteomes" id="UP001601303">
    <property type="component" value="Unassembled WGS sequence"/>
</dbReference>
<gene>
    <name evidence="1" type="ORF">ACFYNQ_23415</name>
</gene>